<evidence type="ECO:0000313" key="2">
    <source>
        <dbReference type="EMBL" id="RQP25097.1"/>
    </source>
</evidence>
<organism evidence="2 3">
    <name type="scientific">Piscinibacter terrae</name>
    <dbReference type="NCBI Taxonomy" id="2496871"/>
    <lineage>
        <taxon>Bacteria</taxon>
        <taxon>Pseudomonadati</taxon>
        <taxon>Pseudomonadota</taxon>
        <taxon>Betaproteobacteria</taxon>
        <taxon>Burkholderiales</taxon>
        <taxon>Sphaerotilaceae</taxon>
        <taxon>Piscinibacter</taxon>
    </lineage>
</organism>
<reference evidence="2 3" key="1">
    <citation type="submission" date="2018-08" db="EMBL/GenBank/DDBJ databases">
        <authorList>
            <person name="Khan S.A."/>
            <person name="Jeon C.O."/>
            <person name="Chun B.H."/>
            <person name="Jeong S.E."/>
        </authorList>
    </citation>
    <scope>NUCLEOTIDE SEQUENCE [LARGE SCALE GENOMIC DNA]</scope>
    <source>
        <strain evidence="2 3">S-16</strain>
    </source>
</reference>
<dbReference type="RefSeq" id="WP_124540005.1">
    <property type="nucleotide sequence ID" value="NZ_QUSW01000002.1"/>
</dbReference>
<sequence length="141" mass="15300">MHMLADEVVAIAPEREKFFGCSGRMLLPCPSTVAAVVKEIPSGKVATLELLRSELARRAEVEAVCPFQTKQALRAIAEQTDAVPLWRLVKRSGELLKYLPGGSARQSSLLGKEKVAVEQTATGERVKNLKAHLVSFEVSAS</sequence>
<dbReference type="OrthoDB" id="675048at2"/>
<accession>A0A3N7HS51</accession>
<feature type="domain" description="Methylated-DNA-[protein]-cysteine S-methyltransferase DNA binding" evidence="1">
    <location>
        <begin position="32"/>
        <end position="115"/>
    </location>
</feature>
<evidence type="ECO:0000259" key="1">
    <source>
        <dbReference type="Pfam" id="PF01035"/>
    </source>
</evidence>
<reference evidence="2 3" key="2">
    <citation type="submission" date="2018-12" db="EMBL/GenBank/DDBJ databases">
        <title>Rhizobacter gummiphilus sp. nov., a rubber-degrading bacterium isolated from the soil of a botanical garden in Japan.</title>
        <authorList>
            <person name="Shunsuke S.S."/>
        </authorList>
    </citation>
    <scope>NUCLEOTIDE SEQUENCE [LARGE SCALE GENOMIC DNA]</scope>
    <source>
        <strain evidence="2 3">S-16</strain>
    </source>
</reference>
<dbReference type="Proteomes" id="UP000267464">
    <property type="component" value="Unassembled WGS sequence"/>
</dbReference>
<evidence type="ECO:0000313" key="3">
    <source>
        <dbReference type="Proteomes" id="UP000267464"/>
    </source>
</evidence>
<dbReference type="AlphaFoldDB" id="A0A3N7HS51"/>
<dbReference type="Gene3D" id="1.10.10.10">
    <property type="entry name" value="Winged helix-like DNA-binding domain superfamily/Winged helix DNA-binding domain"/>
    <property type="match status" value="1"/>
</dbReference>
<keyword evidence="3" id="KW-1185">Reference proteome</keyword>
<dbReference type="Pfam" id="PF01035">
    <property type="entry name" value="DNA_binding_1"/>
    <property type="match status" value="1"/>
</dbReference>
<protein>
    <submittedName>
        <fullName evidence="2">MGMT family protein</fullName>
    </submittedName>
</protein>
<dbReference type="EMBL" id="QUSW01000002">
    <property type="protein sequence ID" value="RQP25097.1"/>
    <property type="molecule type" value="Genomic_DNA"/>
</dbReference>
<name>A0A3N7HS51_9BURK</name>
<proteinExistence type="predicted"/>
<gene>
    <name evidence="2" type="ORF">DZC73_09605</name>
</gene>
<comment type="caution">
    <text evidence="2">The sequence shown here is derived from an EMBL/GenBank/DDBJ whole genome shotgun (WGS) entry which is preliminary data.</text>
</comment>
<dbReference type="GO" id="GO:0006281">
    <property type="term" value="P:DNA repair"/>
    <property type="evidence" value="ECO:0007669"/>
    <property type="project" value="InterPro"/>
</dbReference>
<dbReference type="InterPro" id="IPR014048">
    <property type="entry name" value="MethylDNA_cys_MeTrfase_DNA-bd"/>
</dbReference>
<dbReference type="GO" id="GO:0003824">
    <property type="term" value="F:catalytic activity"/>
    <property type="evidence" value="ECO:0007669"/>
    <property type="project" value="InterPro"/>
</dbReference>
<dbReference type="InterPro" id="IPR036388">
    <property type="entry name" value="WH-like_DNA-bd_sf"/>
</dbReference>